<dbReference type="AlphaFoldDB" id="A0A9Q3I512"/>
<proteinExistence type="predicted"/>
<keyword evidence="2" id="KW-1185">Reference proteome</keyword>
<evidence type="ECO:0000313" key="1">
    <source>
        <dbReference type="EMBL" id="MBW0529991.1"/>
    </source>
</evidence>
<name>A0A9Q3I512_9BASI</name>
<evidence type="ECO:0000313" key="2">
    <source>
        <dbReference type="Proteomes" id="UP000765509"/>
    </source>
</evidence>
<dbReference type="EMBL" id="AVOT02035595">
    <property type="protein sequence ID" value="MBW0529991.1"/>
    <property type="molecule type" value="Genomic_DNA"/>
</dbReference>
<reference evidence="1" key="1">
    <citation type="submission" date="2021-03" db="EMBL/GenBank/DDBJ databases">
        <title>Draft genome sequence of rust myrtle Austropuccinia psidii MF-1, a brazilian biotype.</title>
        <authorList>
            <person name="Quecine M.C."/>
            <person name="Pachon D.M.R."/>
            <person name="Bonatelli M.L."/>
            <person name="Correr F.H."/>
            <person name="Franceschini L.M."/>
            <person name="Leite T.F."/>
            <person name="Margarido G.R.A."/>
            <person name="Almeida C.A."/>
            <person name="Ferrarezi J.A."/>
            <person name="Labate C.A."/>
        </authorList>
    </citation>
    <scope>NUCLEOTIDE SEQUENCE</scope>
    <source>
        <strain evidence="1">MF-1</strain>
    </source>
</reference>
<gene>
    <name evidence="1" type="ORF">O181_069706</name>
</gene>
<protein>
    <submittedName>
        <fullName evidence="1">Uncharacterized protein</fullName>
    </submittedName>
</protein>
<comment type="caution">
    <text evidence="1">The sequence shown here is derived from an EMBL/GenBank/DDBJ whole genome shotgun (WGS) entry which is preliminary data.</text>
</comment>
<dbReference type="Proteomes" id="UP000765509">
    <property type="component" value="Unassembled WGS sequence"/>
</dbReference>
<sequence length="196" mass="23337">MRYKDYEGYTHEWVMILPEVQLPYHSSQHSTPRRSPSLVEKGWNPLFPVDHLKRSLLTLHPTTKDFHDMWPFPIIKLIRQNSLEEKLTEEFSTKHPVFPVSLVKPYFQTDEYKFPSRKKYSTAQKRVEVEESPGPVKTTIRARKIRFNAKDQSQYLVRFQNQTAGKYKWLAEDAITYGNLHLRRFTASKRTEQSHQ</sequence>
<organism evidence="1 2">
    <name type="scientific">Austropuccinia psidii MF-1</name>
    <dbReference type="NCBI Taxonomy" id="1389203"/>
    <lineage>
        <taxon>Eukaryota</taxon>
        <taxon>Fungi</taxon>
        <taxon>Dikarya</taxon>
        <taxon>Basidiomycota</taxon>
        <taxon>Pucciniomycotina</taxon>
        <taxon>Pucciniomycetes</taxon>
        <taxon>Pucciniales</taxon>
        <taxon>Sphaerophragmiaceae</taxon>
        <taxon>Austropuccinia</taxon>
    </lineage>
</organism>
<accession>A0A9Q3I512</accession>